<keyword evidence="1" id="KW-1133">Transmembrane helix</keyword>
<dbReference type="InterPro" id="IPR000160">
    <property type="entry name" value="GGDEF_dom"/>
</dbReference>
<gene>
    <name evidence="6" type="ORF">GCM10010987_25750</name>
    <name evidence="7" type="ORF">XH86_16420</name>
</gene>
<sequence length="693" mass="74928">MWEALTCLPGQHDLRYVAVAVLVCVLGSLLSMRLLARVRRNTRARRFNLLFLSGLVAGGTVWTTHFAAMLGYNATVARAFEPGLTFASLMITVIFAWVGFFITTRTRLGPAIEGGGSIFGLGIAAMHYTGMAAFEVPGILGWNYPLVALSVVFAAGFGAVAANRIARPITRFCKYGGALSMFLAIVSLHFTGMAAMSVYPAFDLAVPPQALSDTFMITSVIVSISLIMAMAASAYAIDLQAANEATESYKHQAMHDPLTGLPNRNGLAQQLHDLLAGRGDDTARVVVVAIDLDRFKDINDVHGHVGGDHLLRQVAQRISAQLQPGEFLARIGGDEFVAVKSEIFARGEAVKFAERLRNVVLDPIEWQHQTLAVGCSIGIALFPEHGRAGDELTQRADLAMYRAKSLGRGKICTYEPSMDEASRVRAELAIDLKRALAGNELELYYQVQNDTNTGGIVGFEALIRWNHPQKGRIPPDAFIPIAEETGLIIDIGDWVMRTACTAAALWRLPFKVAVNVAPMQLNHDLPRRVAEILNETGLQPSRLEIELTESGIIADRQHALQVVLALKAIGVTVAMDDFGTGYSSLSTLQAFPFDKIKVDKSFVQAVGTSVHAAAIVKATLLLGRSLNIPVLAEGVETTSHLDFLRGEGCDSVQGYLFGRPMPVDVVTRMIDDEKGSRPQGADAHNELTQVAAA</sequence>
<dbReference type="EMBL" id="CP030057">
    <property type="protein sequence ID" value="QOZ60132.1"/>
    <property type="molecule type" value="Genomic_DNA"/>
</dbReference>
<dbReference type="SMART" id="SM00267">
    <property type="entry name" value="GGDEF"/>
    <property type="match status" value="1"/>
</dbReference>
<keyword evidence="1" id="KW-0472">Membrane</keyword>
<protein>
    <submittedName>
        <fullName evidence="6">Bifunctional diguanylate cyclase/phosphodiesterase</fullName>
    </submittedName>
</protein>
<feature type="transmembrane region" description="Helical" evidence="1">
    <location>
        <begin position="16"/>
        <end position="35"/>
    </location>
</feature>
<dbReference type="PROSITE" id="PS50883">
    <property type="entry name" value="EAL"/>
    <property type="match status" value="1"/>
</dbReference>
<reference evidence="6" key="3">
    <citation type="submission" date="2022-12" db="EMBL/GenBank/DDBJ databases">
        <authorList>
            <person name="Sun Q."/>
            <person name="Zhou Y."/>
        </authorList>
    </citation>
    <scope>NUCLEOTIDE SEQUENCE</scope>
    <source>
        <strain evidence="6">CGMCC 1.15034</strain>
    </source>
</reference>
<evidence type="ECO:0000256" key="2">
    <source>
        <dbReference type="SAM" id="MobiDB-lite"/>
    </source>
</evidence>
<dbReference type="InterPro" id="IPR035919">
    <property type="entry name" value="EAL_sf"/>
</dbReference>
<dbReference type="Gene3D" id="3.30.70.270">
    <property type="match status" value="1"/>
</dbReference>
<dbReference type="SUPFAM" id="SSF55073">
    <property type="entry name" value="Nucleotide cyclase"/>
    <property type="match status" value="1"/>
</dbReference>
<dbReference type="GO" id="GO:0003824">
    <property type="term" value="F:catalytic activity"/>
    <property type="evidence" value="ECO:0007669"/>
    <property type="project" value="UniProtKB-ARBA"/>
</dbReference>
<dbReference type="InterPro" id="IPR043128">
    <property type="entry name" value="Rev_trsase/Diguanyl_cyclase"/>
</dbReference>
<feature type="transmembrane region" description="Helical" evidence="1">
    <location>
        <begin position="114"/>
        <end position="134"/>
    </location>
</feature>
<feature type="domain" description="GGDEF" evidence="4">
    <location>
        <begin position="283"/>
        <end position="416"/>
    </location>
</feature>
<keyword evidence="8" id="KW-1185">Reference proteome</keyword>
<evidence type="ECO:0000313" key="9">
    <source>
        <dbReference type="Proteomes" id="UP000625079"/>
    </source>
</evidence>
<evidence type="ECO:0000259" key="4">
    <source>
        <dbReference type="PROSITE" id="PS50887"/>
    </source>
</evidence>
<accession>A0A410V5Y9</accession>
<keyword evidence="1" id="KW-0812">Transmembrane</keyword>
<reference evidence="7 8" key="2">
    <citation type="submission" date="2018-06" db="EMBL/GenBank/DDBJ databases">
        <title>Comparative genomics of rhizobia nodulating Arachis hypogaea in China.</title>
        <authorList>
            <person name="Li Y."/>
        </authorList>
    </citation>
    <scope>NUCLEOTIDE SEQUENCE [LARGE SCALE GENOMIC DNA]</scope>
    <source>
        <strain evidence="7 8">CCBAU 51658</strain>
    </source>
</reference>
<feature type="region of interest" description="Disordered" evidence="2">
    <location>
        <begin position="673"/>
        <end position="693"/>
    </location>
</feature>
<name>A0A410V5Y9_9BRAD</name>
<feature type="transmembrane region" description="Helical" evidence="1">
    <location>
        <begin position="178"/>
        <end position="202"/>
    </location>
</feature>
<dbReference type="PROSITE" id="PS50924">
    <property type="entry name" value="MHYT"/>
    <property type="match status" value="1"/>
</dbReference>
<feature type="transmembrane region" description="Helical" evidence="1">
    <location>
        <begin position="84"/>
        <end position="102"/>
    </location>
</feature>
<evidence type="ECO:0000313" key="6">
    <source>
        <dbReference type="EMBL" id="GGI23708.1"/>
    </source>
</evidence>
<dbReference type="PANTHER" id="PTHR44757:SF2">
    <property type="entry name" value="BIOFILM ARCHITECTURE MAINTENANCE PROTEIN MBAA"/>
    <property type="match status" value="1"/>
</dbReference>
<dbReference type="InterPro" id="IPR005330">
    <property type="entry name" value="MHYT_dom"/>
</dbReference>
<dbReference type="InterPro" id="IPR001633">
    <property type="entry name" value="EAL_dom"/>
</dbReference>
<feature type="transmembrane region" description="Helical" evidence="1">
    <location>
        <begin position="146"/>
        <end position="166"/>
    </location>
</feature>
<dbReference type="InterPro" id="IPR052155">
    <property type="entry name" value="Biofilm_reg_signaling"/>
</dbReference>
<dbReference type="CDD" id="cd01949">
    <property type="entry name" value="GGDEF"/>
    <property type="match status" value="1"/>
</dbReference>
<reference evidence="6" key="1">
    <citation type="journal article" date="2014" name="Int. J. Syst. Evol. Microbiol.">
        <title>Complete genome sequence of Corynebacterium casei LMG S-19264T (=DSM 44701T), isolated from a smear-ripened cheese.</title>
        <authorList>
            <consortium name="US DOE Joint Genome Institute (JGI-PGF)"/>
            <person name="Walter F."/>
            <person name="Albersmeier A."/>
            <person name="Kalinowski J."/>
            <person name="Ruckert C."/>
        </authorList>
    </citation>
    <scope>NUCLEOTIDE SEQUENCE</scope>
    <source>
        <strain evidence="6">CGMCC 1.15034</strain>
    </source>
</reference>
<evidence type="ECO:0000259" key="5">
    <source>
        <dbReference type="PROSITE" id="PS50924"/>
    </source>
</evidence>
<dbReference type="Pfam" id="PF00990">
    <property type="entry name" value="GGDEF"/>
    <property type="match status" value="1"/>
</dbReference>
<evidence type="ECO:0000313" key="7">
    <source>
        <dbReference type="EMBL" id="QOZ60132.1"/>
    </source>
</evidence>
<dbReference type="GO" id="GO:0016020">
    <property type="term" value="C:membrane"/>
    <property type="evidence" value="ECO:0007669"/>
    <property type="project" value="UniProtKB-UniRule"/>
</dbReference>
<evidence type="ECO:0000313" key="8">
    <source>
        <dbReference type="Proteomes" id="UP000593880"/>
    </source>
</evidence>
<feature type="transmembrane region" description="Helical" evidence="1">
    <location>
        <begin position="47"/>
        <end position="72"/>
    </location>
</feature>
<dbReference type="Gene3D" id="3.20.20.450">
    <property type="entry name" value="EAL domain"/>
    <property type="match status" value="1"/>
</dbReference>
<feature type="transmembrane region" description="Helical" evidence="1">
    <location>
        <begin position="214"/>
        <end position="237"/>
    </location>
</feature>
<evidence type="ECO:0000259" key="3">
    <source>
        <dbReference type="PROSITE" id="PS50883"/>
    </source>
</evidence>
<dbReference type="OrthoDB" id="9814202at2"/>
<dbReference type="Proteomes" id="UP000593880">
    <property type="component" value="Chromosome"/>
</dbReference>
<organism evidence="6 9">
    <name type="scientific">Bradyrhizobium guangdongense</name>
    <dbReference type="NCBI Taxonomy" id="1325090"/>
    <lineage>
        <taxon>Bacteria</taxon>
        <taxon>Pseudomonadati</taxon>
        <taxon>Pseudomonadota</taxon>
        <taxon>Alphaproteobacteria</taxon>
        <taxon>Hyphomicrobiales</taxon>
        <taxon>Nitrobacteraceae</taxon>
        <taxon>Bradyrhizobium</taxon>
    </lineage>
</organism>
<dbReference type="FunFam" id="3.30.70.270:FF:000001">
    <property type="entry name" value="Diguanylate cyclase domain protein"/>
    <property type="match status" value="1"/>
</dbReference>
<dbReference type="PANTHER" id="PTHR44757">
    <property type="entry name" value="DIGUANYLATE CYCLASE DGCP"/>
    <property type="match status" value="1"/>
</dbReference>
<dbReference type="Pfam" id="PF00563">
    <property type="entry name" value="EAL"/>
    <property type="match status" value="1"/>
</dbReference>
<feature type="domain" description="EAL" evidence="3">
    <location>
        <begin position="425"/>
        <end position="674"/>
    </location>
</feature>
<proteinExistence type="predicted"/>
<dbReference type="SMART" id="SM00052">
    <property type="entry name" value="EAL"/>
    <property type="match status" value="1"/>
</dbReference>
<dbReference type="EMBL" id="BMHC01000003">
    <property type="protein sequence ID" value="GGI23708.1"/>
    <property type="molecule type" value="Genomic_DNA"/>
</dbReference>
<dbReference type="Proteomes" id="UP000625079">
    <property type="component" value="Unassembled WGS sequence"/>
</dbReference>
<dbReference type="NCBIfam" id="TIGR00254">
    <property type="entry name" value="GGDEF"/>
    <property type="match status" value="1"/>
</dbReference>
<feature type="domain" description="MHYT" evidence="5">
    <location>
        <begin position="12"/>
        <end position="199"/>
    </location>
</feature>
<dbReference type="RefSeq" id="WP_128965727.1">
    <property type="nucleotide sequence ID" value="NZ_BMHC01000003.1"/>
</dbReference>
<dbReference type="SUPFAM" id="SSF141868">
    <property type="entry name" value="EAL domain-like"/>
    <property type="match status" value="1"/>
</dbReference>
<dbReference type="InterPro" id="IPR029787">
    <property type="entry name" value="Nucleotide_cyclase"/>
</dbReference>
<dbReference type="AlphaFoldDB" id="A0A410V5Y9"/>
<dbReference type="PROSITE" id="PS50887">
    <property type="entry name" value="GGDEF"/>
    <property type="match status" value="1"/>
</dbReference>
<dbReference type="Pfam" id="PF03707">
    <property type="entry name" value="MHYT"/>
    <property type="match status" value="2"/>
</dbReference>
<dbReference type="CDD" id="cd01948">
    <property type="entry name" value="EAL"/>
    <property type="match status" value="1"/>
</dbReference>
<evidence type="ECO:0000256" key="1">
    <source>
        <dbReference type="PROSITE-ProRule" id="PRU00244"/>
    </source>
</evidence>